<dbReference type="InterPro" id="IPR027275">
    <property type="entry name" value="PRC-brl_dom"/>
</dbReference>
<dbReference type="Pfam" id="PF05239">
    <property type="entry name" value="PRC"/>
    <property type="match status" value="1"/>
</dbReference>
<organism evidence="2 3">
    <name type="scientific">Candidatus Magasanikbacteria bacterium RIFCSPLOWO2_02_FULL_44_11</name>
    <dbReference type="NCBI Taxonomy" id="1798689"/>
    <lineage>
        <taxon>Bacteria</taxon>
        <taxon>Candidatus Magasanikiibacteriota</taxon>
    </lineage>
</organism>
<accession>A0A1F6NAD8</accession>
<dbReference type="EMBL" id="MFQK01000020">
    <property type="protein sequence ID" value="OGH80886.1"/>
    <property type="molecule type" value="Genomic_DNA"/>
</dbReference>
<evidence type="ECO:0000259" key="1">
    <source>
        <dbReference type="Pfam" id="PF05239"/>
    </source>
</evidence>
<dbReference type="Gene3D" id="2.30.30.240">
    <property type="entry name" value="PRC-barrel domain"/>
    <property type="match status" value="1"/>
</dbReference>
<dbReference type="STRING" id="1798689.A3I29_02305"/>
<dbReference type="AlphaFoldDB" id="A0A1F6NAD8"/>
<comment type="caution">
    <text evidence="2">The sequence shown here is derived from an EMBL/GenBank/DDBJ whole genome shotgun (WGS) entry which is preliminary data.</text>
</comment>
<proteinExistence type="predicted"/>
<protein>
    <recommendedName>
        <fullName evidence="1">PRC-barrel domain-containing protein</fullName>
    </recommendedName>
</protein>
<dbReference type="SUPFAM" id="SSF50346">
    <property type="entry name" value="PRC-barrel domain"/>
    <property type="match status" value="1"/>
</dbReference>
<sequence>MFIDWHTITHLPVFTASGQKLGNIREIEIDVKNHQVRKYLVSHGFISKETFLVTPLQIRSITADRIIVDDAIIKAAAPGQVDTPPSPALGSISP</sequence>
<dbReference type="InterPro" id="IPR011033">
    <property type="entry name" value="PRC_barrel-like_sf"/>
</dbReference>
<reference evidence="2 3" key="1">
    <citation type="journal article" date="2016" name="Nat. Commun.">
        <title>Thousands of microbial genomes shed light on interconnected biogeochemical processes in an aquifer system.</title>
        <authorList>
            <person name="Anantharaman K."/>
            <person name="Brown C.T."/>
            <person name="Hug L.A."/>
            <person name="Sharon I."/>
            <person name="Castelle C.J."/>
            <person name="Probst A.J."/>
            <person name="Thomas B.C."/>
            <person name="Singh A."/>
            <person name="Wilkins M.J."/>
            <person name="Karaoz U."/>
            <person name="Brodie E.L."/>
            <person name="Williams K.H."/>
            <person name="Hubbard S.S."/>
            <person name="Banfield J.F."/>
        </authorList>
    </citation>
    <scope>NUCLEOTIDE SEQUENCE [LARGE SCALE GENOMIC DNA]</scope>
</reference>
<evidence type="ECO:0000313" key="3">
    <source>
        <dbReference type="Proteomes" id="UP000178726"/>
    </source>
</evidence>
<dbReference type="Proteomes" id="UP000178726">
    <property type="component" value="Unassembled WGS sequence"/>
</dbReference>
<gene>
    <name evidence="2" type="ORF">A3I29_02305</name>
</gene>
<feature type="domain" description="PRC-barrel" evidence="1">
    <location>
        <begin position="3"/>
        <end position="70"/>
    </location>
</feature>
<name>A0A1F6NAD8_9BACT</name>
<evidence type="ECO:0000313" key="2">
    <source>
        <dbReference type="EMBL" id="OGH80886.1"/>
    </source>
</evidence>